<keyword evidence="1" id="KW-0732">Signal</keyword>
<evidence type="ECO:0000313" key="2">
    <source>
        <dbReference type="EMBL" id="KAK3756338.1"/>
    </source>
</evidence>
<dbReference type="AlphaFoldDB" id="A0AAE0YSD6"/>
<name>A0AAE0YSD6_9GAST</name>
<dbReference type="EMBL" id="JAWDGP010005524">
    <property type="protein sequence ID" value="KAK3756338.1"/>
    <property type="molecule type" value="Genomic_DNA"/>
</dbReference>
<protein>
    <recommendedName>
        <fullName evidence="4">Secreted protein</fullName>
    </recommendedName>
</protein>
<sequence length="170" mass="19356">MFQSFPWRFLILCFVASKTNYGNIQQTLTLSFFSIWELGSSTFTPNAVLISLKLGLKNTSRAVPDVYRKAQLMSALYAPWPGKHNTMASLDECKQNDCYLAGSFSGCLHPTLKPIALKPTRYKPIISFTRASRAPLTICSLCLQLQSRYLHLYHAISLHERQHLPIYRVL</sequence>
<keyword evidence="3" id="KW-1185">Reference proteome</keyword>
<accession>A0AAE0YSD6</accession>
<organism evidence="2 3">
    <name type="scientific">Elysia crispata</name>
    <name type="common">lettuce slug</name>
    <dbReference type="NCBI Taxonomy" id="231223"/>
    <lineage>
        <taxon>Eukaryota</taxon>
        <taxon>Metazoa</taxon>
        <taxon>Spiralia</taxon>
        <taxon>Lophotrochozoa</taxon>
        <taxon>Mollusca</taxon>
        <taxon>Gastropoda</taxon>
        <taxon>Heterobranchia</taxon>
        <taxon>Euthyneura</taxon>
        <taxon>Panpulmonata</taxon>
        <taxon>Sacoglossa</taxon>
        <taxon>Placobranchoidea</taxon>
        <taxon>Plakobranchidae</taxon>
        <taxon>Elysia</taxon>
    </lineage>
</organism>
<gene>
    <name evidence="2" type="ORF">RRG08_038830</name>
</gene>
<proteinExistence type="predicted"/>
<evidence type="ECO:0008006" key="4">
    <source>
        <dbReference type="Google" id="ProtNLM"/>
    </source>
</evidence>
<dbReference type="Proteomes" id="UP001283361">
    <property type="component" value="Unassembled WGS sequence"/>
</dbReference>
<reference evidence="2" key="1">
    <citation type="journal article" date="2023" name="G3 (Bethesda)">
        <title>A reference genome for the long-term kleptoplast-retaining sea slug Elysia crispata morphotype clarki.</title>
        <authorList>
            <person name="Eastman K.E."/>
            <person name="Pendleton A.L."/>
            <person name="Shaikh M.A."/>
            <person name="Suttiyut T."/>
            <person name="Ogas R."/>
            <person name="Tomko P."/>
            <person name="Gavelis G."/>
            <person name="Widhalm J.R."/>
            <person name="Wisecaver J.H."/>
        </authorList>
    </citation>
    <scope>NUCLEOTIDE SEQUENCE</scope>
    <source>
        <strain evidence="2">ECLA1</strain>
    </source>
</reference>
<evidence type="ECO:0000313" key="3">
    <source>
        <dbReference type="Proteomes" id="UP001283361"/>
    </source>
</evidence>
<feature type="chain" id="PRO_5041932329" description="Secreted protein" evidence="1">
    <location>
        <begin position="22"/>
        <end position="170"/>
    </location>
</feature>
<evidence type="ECO:0000256" key="1">
    <source>
        <dbReference type="SAM" id="SignalP"/>
    </source>
</evidence>
<feature type="signal peptide" evidence="1">
    <location>
        <begin position="1"/>
        <end position="21"/>
    </location>
</feature>
<comment type="caution">
    <text evidence="2">The sequence shown here is derived from an EMBL/GenBank/DDBJ whole genome shotgun (WGS) entry which is preliminary data.</text>
</comment>